<dbReference type="Proteomes" id="UP000000212">
    <property type="component" value="Chromosome"/>
</dbReference>
<dbReference type="KEGG" id="cml:BN424_662"/>
<proteinExistence type="predicted"/>
<evidence type="ECO:0000313" key="2">
    <source>
        <dbReference type="Proteomes" id="UP000000212"/>
    </source>
</evidence>
<organism evidence="1 2">
    <name type="scientific">Carnobacterium maltaromaticum LMA28</name>
    <dbReference type="NCBI Taxonomy" id="1234679"/>
    <lineage>
        <taxon>Bacteria</taxon>
        <taxon>Bacillati</taxon>
        <taxon>Bacillota</taxon>
        <taxon>Bacilli</taxon>
        <taxon>Lactobacillales</taxon>
        <taxon>Carnobacteriaceae</taxon>
        <taxon>Carnobacterium</taxon>
    </lineage>
</organism>
<evidence type="ECO:0000313" key="1">
    <source>
        <dbReference type="EMBL" id="CCO10126.2"/>
    </source>
</evidence>
<sequence>MSQSFGKKIKFRGGKKRHIKFSYFSARSNRLNKLFIRPVLMSQSFGKKMKFRGGKKRHIKFPYFSARPNGLNKLFI</sequence>
<dbReference type="HOGENOM" id="CLU_194360_0_0_9"/>
<dbReference type="EMBL" id="HE999757">
    <property type="protein sequence ID" value="CCO10126.2"/>
    <property type="molecule type" value="Genomic_DNA"/>
</dbReference>
<gene>
    <name evidence="1" type="ORF">BN424_662</name>
</gene>
<reference evidence="2" key="1">
    <citation type="journal article" date="2013" name="Genome Announc.">
        <title>Complete Chromosome Sequence of Carnobacterium maltaromaticum LMA 28.</title>
        <authorList>
            <person name="Cailliez-Grimal C."/>
            <person name="Chaillou S."/>
            <person name="Anba-Mondoloni J."/>
            <person name="Loux V."/>
            <person name="Afzal M.I."/>
            <person name="Rahman A."/>
            <person name="Kergourlay G."/>
            <person name="Champomier-Verges M.C."/>
            <person name="Zagorec M."/>
            <person name="Dalgaard P."/>
            <person name="Leisner J.J."/>
            <person name="Prevost H."/>
            <person name="Revol-Junelles A.M."/>
            <person name="Borges F."/>
        </authorList>
    </citation>
    <scope>NUCLEOTIDE SEQUENCE</scope>
    <source>
        <strain evidence="2">LMA28</strain>
    </source>
</reference>
<protein>
    <submittedName>
        <fullName evidence="1">Uncharacterized protein</fullName>
    </submittedName>
</protein>
<dbReference type="AlphaFoldDB" id="K8ENP6"/>
<keyword evidence="2" id="KW-1185">Reference proteome</keyword>
<dbReference type="STRING" id="1234679.BN424_662"/>
<accession>K8ENP6</accession>
<name>K8ENP6_CARML</name>